<dbReference type="Gene3D" id="3.80.10.10">
    <property type="entry name" value="Ribonuclease Inhibitor"/>
    <property type="match status" value="1"/>
</dbReference>
<gene>
    <name evidence="3" type="ORF">ILEXP_LOCUS54988</name>
</gene>
<evidence type="ECO:0000259" key="2">
    <source>
        <dbReference type="Pfam" id="PF23622"/>
    </source>
</evidence>
<dbReference type="Pfam" id="PF23622">
    <property type="entry name" value="LRR_At1g61320_AtMIF1"/>
    <property type="match status" value="1"/>
</dbReference>
<accession>A0ABC8UU71</accession>
<dbReference type="Pfam" id="PF00646">
    <property type="entry name" value="F-box"/>
    <property type="match status" value="1"/>
</dbReference>
<dbReference type="Proteomes" id="UP001642360">
    <property type="component" value="Unassembled WGS sequence"/>
</dbReference>
<dbReference type="InterPro" id="IPR032675">
    <property type="entry name" value="LRR_dom_sf"/>
</dbReference>
<protein>
    <recommendedName>
        <fullName evidence="5">F-box domain-containing protein</fullName>
    </recommendedName>
</protein>
<proteinExistence type="predicted"/>
<dbReference type="SUPFAM" id="SSF52047">
    <property type="entry name" value="RNI-like"/>
    <property type="match status" value="1"/>
</dbReference>
<dbReference type="AlphaFoldDB" id="A0ABC8UU71"/>
<dbReference type="PANTHER" id="PTHR31639:SF312">
    <property type="entry name" value="CYCLIN-LIKE F-BOX"/>
    <property type="match status" value="1"/>
</dbReference>
<evidence type="ECO:0000259" key="1">
    <source>
        <dbReference type="Pfam" id="PF00646"/>
    </source>
</evidence>
<name>A0ABC8UU71_9AQUA</name>
<comment type="caution">
    <text evidence="3">The sequence shown here is derived from an EMBL/GenBank/DDBJ whole genome shotgun (WGS) entry which is preliminary data.</text>
</comment>
<dbReference type="InterPro" id="IPR036047">
    <property type="entry name" value="F-box-like_dom_sf"/>
</dbReference>
<dbReference type="SUPFAM" id="SSF81383">
    <property type="entry name" value="F-box domain"/>
    <property type="match status" value="1"/>
</dbReference>
<feature type="domain" description="At1g61320/AtMIF1 LRR" evidence="2">
    <location>
        <begin position="94"/>
        <end position="227"/>
    </location>
</feature>
<dbReference type="PANTHER" id="PTHR31639">
    <property type="entry name" value="F-BOX PROTEIN-LIKE"/>
    <property type="match status" value="1"/>
</dbReference>
<organism evidence="3 4">
    <name type="scientific">Ilex paraguariensis</name>
    <name type="common">yerba mate</name>
    <dbReference type="NCBI Taxonomy" id="185542"/>
    <lineage>
        <taxon>Eukaryota</taxon>
        <taxon>Viridiplantae</taxon>
        <taxon>Streptophyta</taxon>
        <taxon>Embryophyta</taxon>
        <taxon>Tracheophyta</taxon>
        <taxon>Spermatophyta</taxon>
        <taxon>Magnoliopsida</taxon>
        <taxon>eudicotyledons</taxon>
        <taxon>Gunneridae</taxon>
        <taxon>Pentapetalae</taxon>
        <taxon>asterids</taxon>
        <taxon>campanulids</taxon>
        <taxon>Aquifoliales</taxon>
        <taxon>Aquifoliaceae</taxon>
        <taxon>Ilex</taxon>
    </lineage>
</organism>
<feature type="domain" description="F-box" evidence="1">
    <location>
        <begin position="10"/>
        <end position="43"/>
    </location>
</feature>
<evidence type="ECO:0000313" key="4">
    <source>
        <dbReference type="Proteomes" id="UP001642360"/>
    </source>
</evidence>
<evidence type="ECO:0000313" key="3">
    <source>
        <dbReference type="EMBL" id="CAK9184633.1"/>
    </source>
</evidence>
<sequence length="251" mass="29481">MGELRSSNIFSTLPDNITEIILKCLPLRDAARTSILSREWRYRWITIPVIVFDRWLPLELQESQKFKTIFYQVLLLHKGPILKFTLSVRGLRSCPDINHWILFLSKNNVQEFTLCIYEGDPHILPSHLFTFRQLRHLNLSNCVFKPLPTFEGFSRLVSLLFSGVIIVPERFVWLISNSPELEQFWWDGCTEFDCLEIDAPRLKTFSFFWHFQIHLFQEHPSSCGNLDESNFHGCECGSPWGRKKLLIVSSF</sequence>
<dbReference type="InterPro" id="IPR001810">
    <property type="entry name" value="F-box_dom"/>
</dbReference>
<dbReference type="EMBL" id="CAUOFW020009057">
    <property type="protein sequence ID" value="CAK9184633.1"/>
    <property type="molecule type" value="Genomic_DNA"/>
</dbReference>
<reference evidence="3 4" key="1">
    <citation type="submission" date="2024-02" db="EMBL/GenBank/DDBJ databases">
        <authorList>
            <person name="Vignale AGUSTIN F."/>
            <person name="Sosa J E."/>
            <person name="Modenutti C."/>
        </authorList>
    </citation>
    <scope>NUCLEOTIDE SEQUENCE [LARGE SCALE GENOMIC DNA]</scope>
</reference>
<dbReference type="InterPro" id="IPR055357">
    <property type="entry name" value="LRR_At1g61320_AtMIF1"/>
</dbReference>
<evidence type="ECO:0008006" key="5">
    <source>
        <dbReference type="Google" id="ProtNLM"/>
    </source>
</evidence>
<keyword evidence="4" id="KW-1185">Reference proteome</keyword>